<evidence type="ECO:0000313" key="7">
    <source>
        <dbReference type="EMBL" id="GKX27895.1"/>
    </source>
</evidence>
<name>A0A9W5Y786_9FIRM</name>
<dbReference type="InterPro" id="IPR000577">
    <property type="entry name" value="Carb_kinase_FGGY"/>
</dbReference>
<comment type="caution">
    <text evidence="7">The sequence shown here is derived from an EMBL/GenBank/DDBJ whole genome shotgun (WGS) entry which is preliminary data.</text>
</comment>
<dbReference type="InterPro" id="IPR050406">
    <property type="entry name" value="FGGY_Carb_Kinase"/>
</dbReference>
<keyword evidence="3 4" id="KW-0418">Kinase</keyword>
<organism evidence="7 8">
    <name type="scientific">Vallitalea longa</name>
    <dbReference type="NCBI Taxonomy" id="2936439"/>
    <lineage>
        <taxon>Bacteria</taxon>
        <taxon>Bacillati</taxon>
        <taxon>Bacillota</taxon>
        <taxon>Clostridia</taxon>
        <taxon>Lachnospirales</taxon>
        <taxon>Vallitaleaceae</taxon>
        <taxon>Vallitalea</taxon>
    </lineage>
</organism>
<dbReference type="EMBL" id="BRLB01000001">
    <property type="protein sequence ID" value="GKX27895.1"/>
    <property type="molecule type" value="Genomic_DNA"/>
</dbReference>
<dbReference type="InterPro" id="IPR018485">
    <property type="entry name" value="FGGY_C"/>
</dbReference>
<feature type="domain" description="Carbohydrate kinase FGGY N-terminal" evidence="5">
    <location>
        <begin position="4"/>
        <end position="247"/>
    </location>
</feature>
<evidence type="ECO:0000256" key="3">
    <source>
        <dbReference type="ARBA" id="ARBA00022777"/>
    </source>
</evidence>
<dbReference type="CDD" id="cd07808">
    <property type="entry name" value="ASKHA_NBD_FGGY_EcXK-like"/>
    <property type="match status" value="1"/>
</dbReference>
<dbReference type="InterPro" id="IPR018483">
    <property type="entry name" value="Carb_kinase_FGGY_CS"/>
</dbReference>
<dbReference type="GO" id="GO:0005975">
    <property type="term" value="P:carbohydrate metabolic process"/>
    <property type="evidence" value="ECO:0007669"/>
    <property type="project" value="InterPro"/>
</dbReference>
<dbReference type="GO" id="GO:0016301">
    <property type="term" value="F:kinase activity"/>
    <property type="evidence" value="ECO:0007669"/>
    <property type="project" value="UniProtKB-KW"/>
</dbReference>
<dbReference type="Pfam" id="PF02782">
    <property type="entry name" value="FGGY_C"/>
    <property type="match status" value="1"/>
</dbReference>
<dbReference type="GO" id="GO:0016773">
    <property type="term" value="F:phosphotransferase activity, alcohol group as acceptor"/>
    <property type="evidence" value="ECO:0007669"/>
    <property type="project" value="InterPro"/>
</dbReference>
<accession>A0A9W5Y786</accession>
<reference evidence="7" key="1">
    <citation type="submission" date="2022-06" db="EMBL/GenBank/DDBJ databases">
        <title>Vallitalea longa sp. nov., an anaerobic bacterium isolated from marine sediment.</title>
        <authorList>
            <person name="Hirano S."/>
            <person name="Terahara T."/>
            <person name="Mori K."/>
            <person name="Hamada M."/>
            <person name="Matsumoto R."/>
            <person name="Kobayashi T."/>
        </authorList>
    </citation>
    <scope>NUCLEOTIDE SEQUENCE</scope>
    <source>
        <strain evidence="7">SH18-1</strain>
    </source>
</reference>
<keyword evidence="2 4" id="KW-0808">Transferase</keyword>
<dbReference type="Pfam" id="PF00370">
    <property type="entry name" value="FGGY_N"/>
    <property type="match status" value="1"/>
</dbReference>
<keyword evidence="8" id="KW-1185">Reference proteome</keyword>
<sequence length="501" mass="55450">MDLLLAIDQGTSGCKMTIFDVDGRVVSSLTKSYITYYPQEGFVEQDPDEWWQVITEGISEMLDEDHINPEDIKGIGIDGTSWACIPIDESGNVLTRAMIWLDRRADEQAQWMKSTIGEERIIEVSGNPVDPAYITPKMLWFKENMRDVYDKTYKFLQSNAYIAYKLTNELSQDYSQCYGFHFFDIKNGEWNVEIADKLGLSIDMMAPIMHSHEIVGYVTEEVAKSTGLKISTPVVAGGLDAACCTLGAGVINEGQTQEQGGQAGGMSIALSKPVVHPKLILGYHVVPDMWLLQGGTTGGGGTLNWFNREFGHKEQEEASRIDSSPFAIMSEEAEKITPGSEGIIYLPYMKGERSPLWNSKAKGVYYGLSFDKTRAHMIRSTMEGVAYALNHNLETAEEAGVKVASLSSVGGSANSNVWTQLKADITDRVINVPYSDHATTLGAAVLAGVGVGLYKDFDDAVSRTVKIQKTYEPIKERVELYKECYSNYLKLSGLLVESFWS</sequence>
<dbReference type="Proteomes" id="UP001144256">
    <property type="component" value="Unassembled WGS sequence"/>
</dbReference>
<protein>
    <submittedName>
        <fullName evidence="7">Xylulokinase</fullName>
    </submittedName>
</protein>
<evidence type="ECO:0000313" key="8">
    <source>
        <dbReference type="Proteomes" id="UP001144256"/>
    </source>
</evidence>
<feature type="domain" description="Carbohydrate kinase FGGY C-terminal" evidence="6">
    <location>
        <begin position="283"/>
        <end position="449"/>
    </location>
</feature>
<dbReference type="AlphaFoldDB" id="A0A9W5Y786"/>
<dbReference type="SUPFAM" id="SSF53067">
    <property type="entry name" value="Actin-like ATPase domain"/>
    <property type="match status" value="2"/>
</dbReference>
<evidence type="ECO:0000256" key="4">
    <source>
        <dbReference type="RuleBase" id="RU003733"/>
    </source>
</evidence>
<dbReference type="RefSeq" id="WP_281811649.1">
    <property type="nucleotide sequence ID" value="NZ_BRLB01000001.1"/>
</dbReference>
<evidence type="ECO:0000256" key="1">
    <source>
        <dbReference type="ARBA" id="ARBA00009156"/>
    </source>
</evidence>
<evidence type="ECO:0000256" key="2">
    <source>
        <dbReference type="ARBA" id="ARBA00022679"/>
    </source>
</evidence>
<dbReference type="PIRSF" id="PIRSF000538">
    <property type="entry name" value="GlpK"/>
    <property type="match status" value="1"/>
</dbReference>
<evidence type="ECO:0000259" key="6">
    <source>
        <dbReference type="Pfam" id="PF02782"/>
    </source>
</evidence>
<dbReference type="InterPro" id="IPR018484">
    <property type="entry name" value="FGGY_N"/>
</dbReference>
<dbReference type="Gene3D" id="3.30.420.40">
    <property type="match status" value="2"/>
</dbReference>
<dbReference type="InterPro" id="IPR043129">
    <property type="entry name" value="ATPase_NBD"/>
</dbReference>
<dbReference type="PANTHER" id="PTHR43095">
    <property type="entry name" value="SUGAR KINASE"/>
    <property type="match status" value="1"/>
</dbReference>
<proteinExistence type="inferred from homology"/>
<dbReference type="PROSITE" id="PS00445">
    <property type="entry name" value="FGGY_KINASES_2"/>
    <property type="match status" value="1"/>
</dbReference>
<gene>
    <name evidence="7" type="ORF">SH1V18_03750</name>
</gene>
<evidence type="ECO:0000259" key="5">
    <source>
        <dbReference type="Pfam" id="PF00370"/>
    </source>
</evidence>
<comment type="similarity">
    <text evidence="1 4">Belongs to the FGGY kinase family.</text>
</comment>